<keyword evidence="8 9" id="KW-0804">Transcription</keyword>
<accession>A0A6J4MJN3</accession>
<evidence type="ECO:0000256" key="6">
    <source>
        <dbReference type="ARBA" id="ARBA00023015"/>
    </source>
</evidence>
<dbReference type="AlphaFoldDB" id="A0A6J4MJN3"/>
<dbReference type="SUPFAM" id="SSF46785">
    <property type="entry name" value="Winged helix' DNA-binding domain"/>
    <property type="match status" value="1"/>
</dbReference>
<evidence type="ECO:0000259" key="11">
    <source>
        <dbReference type="Pfam" id="PF02863"/>
    </source>
</evidence>
<evidence type="ECO:0000256" key="5">
    <source>
        <dbReference type="ARBA" id="ARBA00022490"/>
    </source>
</evidence>
<dbReference type="Pfam" id="PF02863">
    <property type="entry name" value="Arg_repressor_C"/>
    <property type="match status" value="1"/>
</dbReference>
<evidence type="ECO:0000313" key="12">
    <source>
        <dbReference type="EMBL" id="CAA9360062.1"/>
    </source>
</evidence>
<dbReference type="GO" id="GO:0006526">
    <property type="term" value="P:L-arginine biosynthetic process"/>
    <property type="evidence" value="ECO:0007669"/>
    <property type="project" value="UniProtKB-UniPathway"/>
</dbReference>
<dbReference type="PANTHER" id="PTHR34471:SF1">
    <property type="entry name" value="ARGININE REPRESSOR"/>
    <property type="match status" value="1"/>
</dbReference>
<dbReference type="GO" id="GO:0005737">
    <property type="term" value="C:cytoplasm"/>
    <property type="evidence" value="ECO:0007669"/>
    <property type="project" value="UniProtKB-SubCell"/>
</dbReference>
<feature type="domain" description="Arginine repressor C-terminal" evidence="11">
    <location>
        <begin position="84"/>
        <end position="147"/>
    </location>
</feature>
<comment type="pathway">
    <text evidence="2 9">Amino-acid biosynthesis; L-arginine biosynthesis [regulation].</text>
</comment>
<evidence type="ECO:0000256" key="3">
    <source>
        <dbReference type="ARBA" id="ARBA00008316"/>
    </source>
</evidence>
<dbReference type="InterPro" id="IPR036390">
    <property type="entry name" value="WH_DNA-bd_sf"/>
</dbReference>
<dbReference type="InterPro" id="IPR020900">
    <property type="entry name" value="Arg_repress_DNA-bd"/>
</dbReference>
<dbReference type="GO" id="GO:1900079">
    <property type="term" value="P:regulation of arginine biosynthetic process"/>
    <property type="evidence" value="ECO:0007669"/>
    <property type="project" value="UniProtKB-UniRule"/>
</dbReference>
<evidence type="ECO:0000256" key="7">
    <source>
        <dbReference type="ARBA" id="ARBA00023125"/>
    </source>
</evidence>
<dbReference type="InterPro" id="IPR036251">
    <property type="entry name" value="Arg_repress_C_sf"/>
</dbReference>
<proteinExistence type="inferred from homology"/>
<evidence type="ECO:0000256" key="1">
    <source>
        <dbReference type="ARBA" id="ARBA00004496"/>
    </source>
</evidence>
<keyword evidence="9" id="KW-0028">Amino-acid biosynthesis</keyword>
<evidence type="ECO:0000256" key="2">
    <source>
        <dbReference type="ARBA" id="ARBA00005040"/>
    </source>
</evidence>
<comment type="function">
    <text evidence="9">Regulates arginine biosynthesis genes.</text>
</comment>
<dbReference type="InterPro" id="IPR001669">
    <property type="entry name" value="Arg_repress"/>
</dbReference>
<dbReference type="PRINTS" id="PR01467">
    <property type="entry name" value="ARGREPRESSOR"/>
</dbReference>
<keyword evidence="9" id="KW-0678">Repressor</keyword>
<evidence type="ECO:0000256" key="4">
    <source>
        <dbReference type="ARBA" id="ARBA00021148"/>
    </source>
</evidence>
<dbReference type="SUPFAM" id="SSF55252">
    <property type="entry name" value="C-terminal domain of arginine repressor"/>
    <property type="match status" value="1"/>
</dbReference>
<dbReference type="InterPro" id="IPR020899">
    <property type="entry name" value="Arg_repress_C"/>
</dbReference>
<name>A0A6J4MJN3_9BACT</name>
<dbReference type="HAMAP" id="MF_00173">
    <property type="entry name" value="Arg_repressor"/>
    <property type="match status" value="1"/>
</dbReference>
<keyword evidence="6 9" id="KW-0805">Transcription regulation</keyword>
<dbReference type="PANTHER" id="PTHR34471">
    <property type="entry name" value="ARGININE REPRESSOR"/>
    <property type="match status" value="1"/>
</dbReference>
<keyword evidence="5 9" id="KW-0963">Cytoplasm</keyword>
<comment type="similarity">
    <text evidence="3 9">Belongs to the ArgR family.</text>
</comment>
<organism evidence="12">
    <name type="scientific">uncultured Gemmatimonadaceae bacterium</name>
    <dbReference type="NCBI Taxonomy" id="246130"/>
    <lineage>
        <taxon>Bacteria</taxon>
        <taxon>Pseudomonadati</taxon>
        <taxon>Gemmatimonadota</taxon>
        <taxon>Gemmatimonadia</taxon>
        <taxon>Gemmatimonadales</taxon>
        <taxon>Gemmatimonadaceae</taxon>
        <taxon>environmental samples</taxon>
    </lineage>
</organism>
<dbReference type="UniPathway" id="UPA00068"/>
<dbReference type="GO" id="GO:0051259">
    <property type="term" value="P:protein complex oligomerization"/>
    <property type="evidence" value="ECO:0007669"/>
    <property type="project" value="InterPro"/>
</dbReference>
<evidence type="ECO:0000256" key="9">
    <source>
        <dbReference type="HAMAP-Rule" id="MF_00173"/>
    </source>
</evidence>
<dbReference type="Gene3D" id="3.30.1360.40">
    <property type="match status" value="1"/>
</dbReference>
<evidence type="ECO:0000259" key="10">
    <source>
        <dbReference type="Pfam" id="PF01316"/>
    </source>
</evidence>
<dbReference type="Gene3D" id="1.10.10.10">
    <property type="entry name" value="Winged helix-like DNA-binding domain superfamily/Winged helix DNA-binding domain"/>
    <property type="match status" value="1"/>
</dbReference>
<dbReference type="GO" id="GO:0003700">
    <property type="term" value="F:DNA-binding transcription factor activity"/>
    <property type="evidence" value="ECO:0007669"/>
    <property type="project" value="UniProtKB-UniRule"/>
</dbReference>
<dbReference type="Pfam" id="PF01316">
    <property type="entry name" value="Arg_repressor"/>
    <property type="match status" value="1"/>
</dbReference>
<gene>
    <name evidence="9" type="primary">argR</name>
    <name evidence="12" type="ORF">AVDCRST_MAG11-4064</name>
</gene>
<feature type="domain" description="Arginine repressor DNA-binding" evidence="10">
    <location>
        <begin position="2"/>
        <end position="68"/>
    </location>
</feature>
<dbReference type="GO" id="GO:0003677">
    <property type="term" value="F:DNA binding"/>
    <property type="evidence" value="ECO:0007669"/>
    <property type="project" value="UniProtKB-KW"/>
</dbReference>
<dbReference type="GO" id="GO:0034618">
    <property type="term" value="F:arginine binding"/>
    <property type="evidence" value="ECO:0007669"/>
    <property type="project" value="InterPro"/>
</dbReference>
<keyword evidence="7 9" id="KW-0238">DNA-binding</keyword>
<dbReference type="NCBIfam" id="TIGR01529">
    <property type="entry name" value="argR_whole"/>
    <property type="match status" value="1"/>
</dbReference>
<sequence length="154" mass="17025">MANKTDRHNTIRELIESRAMSSQEELRRQLRHRGWDVTQSTLSRDLREMRVARVPDADGGARYTMTDTAPDPGRVTLDTLLPQLFDRIDGVGELLVLHTVPGSAQTIAYALDSEGWGDLLGTIAGDDTILLICRSAGAREKVARRIRTIAGEGE</sequence>
<reference evidence="12" key="1">
    <citation type="submission" date="2020-02" db="EMBL/GenBank/DDBJ databases">
        <authorList>
            <person name="Meier V. D."/>
        </authorList>
    </citation>
    <scope>NUCLEOTIDE SEQUENCE</scope>
    <source>
        <strain evidence="12">AVDCRST_MAG11</strain>
    </source>
</reference>
<dbReference type="InterPro" id="IPR036388">
    <property type="entry name" value="WH-like_DNA-bd_sf"/>
</dbReference>
<dbReference type="EMBL" id="CADCTU010000865">
    <property type="protein sequence ID" value="CAA9360062.1"/>
    <property type="molecule type" value="Genomic_DNA"/>
</dbReference>
<evidence type="ECO:0000256" key="8">
    <source>
        <dbReference type="ARBA" id="ARBA00023163"/>
    </source>
</evidence>
<comment type="subcellular location">
    <subcellularLocation>
        <location evidence="1 9">Cytoplasm</location>
    </subcellularLocation>
</comment>
<keyword evidence="9" id="KW-0055">Arginine biosynthesis</keyword>
<protein>
    <recommendedName>
        <fullName evidence="4 9">Arginine repressor</fullName>
    </recommendedName>
</protein>